<dbReference type="OrthoDB" id="408373at2759"/>
<keyword evidence="3" id="KW-1185">Reference proteome</keyword>
<feature type="domain" description="AB hydrolase-1" evidence="1">
    <location>
        <begin position="12"/>
        <end position="288"/>
    </location>
</feature>
<evidence type="ECO:0000259" key="1">
    <source>
        <dbReference type="Pfam" id="PF12697"/>
    </source>
</evidence>
<evidence type="ECO:0000313" key="3">
    <source>
        <dbReference type="Proteomes" id="UP000038010"/>
    </source>
</evidence>
<dbReference type="EMBL" id="LFJN01000006">
    <property type="protein sequence ID" value="KPI42965.1"/>
    <property type="molecule type" value="Genomic_DNA"/>
</dbReference>
<dbReference type="InterPro" id="IPR029058">
    <property type="entry name" value="AB_hydrolase_fold"/>
</dbReference>
<dbReference type="Proteomes" id="UP000038010">
    <property type="component" value="Unassembled WGS sequence"/>
</dbReference>
<dbReference type="STRING" id="1664694.A0A0N1P115"/>
<dbReference type="PANTHER" id="PTHR37017">
    <property type="entry name" value="AB HYDROLASE-1 DOMAIN-CONTAINING PROTEIN-RELATED"/>
    <property type="match status" value="1"/>
</dbReference>
<proteinExistence type="predicted"/>
<dbReference type="RefSeq" id="XP_018002928.1">
    <property type="nucleotide sequence ID" value="XM_018141850.1"/>
</dbReference>
<accession>A0A0N1P115</accession>
<name>A0A0N1P115_9EURO</name>
<dbReference type="GeneID" id="28733730"/>
<dbReference type="PANTHER" id="PTHR37017:SF11">
    <property type="entry name" value="ESTERASE_LIPASE_THIOESTERASE DOMAIN-CONTAINING PROTEIN"/>
    <property type="match status" value="1"/>
</dbReference>
<comment type="caution">
    <text evidence="2">The sequence shown here is derived from an EMBL/GenBank/DDBJ whole genome shotgun (WGS) entry which is preliminary data.</text>
</comment>
<gene>
    <name evidence="2" type="ORF">AB675_1923</name>
</gene>
<protein>
    <recommendedName>
        <fullName evidence="1">AB hydrolase-1 domain-containing protein</fullName>
    </recommendedName>
</protein>
<dbReference type="SUPFAM" id="SSF53474">
    <property type="entry name" value="alpha/beta-Hydrolases"/>
    <property type="match status" value="1"/>
</dbReference>
<dbReference type="Pfam" id="PF12697">
    <property type="entry name" value="Abhydrolase_6"/>
    <property type="match status" value="1"/>
</dbReference>
<sequence length="297" mass="32317">MNGSLSNKKPVILLVTGAWHAPEHYAPLIALLRSYGYTVHCPLLPSNSQSQPPANLDDDILFIRPYALSLLSATDLVVLTHSYGGMVASYALANLTQISPNRLTHLIYMTAFLPLPGESLCSIFGMVPPFLRPNPSTNNIGFIPNGPRIHFYQDCHPSQIDRAPGNAEKVYEALFAASDLPLAEAISQAQADAKRQLAADPAAIIANPALADLQMAYDDPNVEVAYIHCTQDAGLLPQLQEMMIGRVHDRWAQKASRKVAKGASAVIREERIEAGHSPFLSRVDETARVVDCIIMGD</sequence>
<evidence type="ECO:0000313" key="2">
    <source>
        <dbReference type="EMBL" id="KPI42965.1"/>
    </source>
</evidence>
<dbReference type="InterPro" id="IPR000073">
    <property type="entry name" value="AB_hydrolase_1"/>
</dbReference>
<reference evidence="2 3" key="1">
    <citation type="submission" date="2015-06" db="EMBL/GenBank/DDBJ databases">
        <title>Draft genome of the ant-associated black yeast Phialophora attae CBS 131958.</title>
        <authorList>
            <person name="Moreno L.F."/>
            <person name="Stielow B.J."/>
            <person name="de Hoog S."/>
            <person name="Vicente V.A."/>
            <person name="Weiss V.A."/>
            <person name="de Vries M."/>
            <person name="Cruz L.M."/>
            <person name="Souza E.M."/>
        </authorList>
    </citation>
    <scope>NUCLEOTIDE SEQUENCE [LARGE SCALE GENOMIC DNA]</scope>
    <source>
        <strain evidence="2 3">CBS 131958</strain>
    </source>
</reference>
<dbReference type="VEuPathDB" id="FungiDB:AB675_1923"/>
<organism evidence="2 3">
    <name type="scientific">Cyphellophora attinorum</name>
    <dbReference type="NCBI Taxonomy" id="1664694"/>
    <lineage>
        <taxon>Eukaryota</taxon>
        <taxon>Fungi</taxon>
        <taxon>Dikarya</taxon>
        <taxon>Ascomycota</taxon>
        <taxon>Pezizomycotina</taxon>
        <taxon>Eurotiomycetes</taxon>
        <taxon>Chaetothyriomycetidae</taxon>
        <taxon>Chaetothyriales</taxon>
        <taxon>Cyphellophoraceae</taxon>
        <taxon>Cyphellophora</taxon>
    </lineage>
</organism>
<dbReference type="AlphaFoldDB" id="A0A0N1P115"/>
<dbReference type="Gene3D" id="3.40.50.1820">
    <property type="entry name" value="alpha/beta hydrolase"/>
    <property type="match status" value="1"/>
</dbReference>
<dbReference type="InterPro" id="IPR052897">
    <property type="entry name" value="Sec-Metab_Biosynth_Hydrolase"/>
</dbReference>